<evidence type="ECO:0000313" key="2">
    <source>
        <dbReference type="Proteomes" id="UP000601171"/>
    </source>
</evidence>
<dbReference type="EMBL" id="JACRTG010000016">
    <property type="protein sequence ID" value="MBC8587700.1"/>
    <property type="molecule type" value="Genomic_DNA"/>
</dbReference>
<dbReference type="InterPro" id="IPR038765">
    <property type="entry name" value="Papain-like_cys_pep_sf"/>
</dbReference>
<gene>
    <name evidence="1" type="ORF">H8707_05545</name>
</gene>
<reference evidence="1" key="1">
    <citation type="submission" date="2020-08" db="EMBL/GenBank/DDBJ databases">
        <title>Genome public.</title>
        <authorList>
            <person name="Liu C."/>
            <person name="Sun Q."/>
        </authorList>
    </citation>
    <scope>NUCLEOTIDE SEQUENCE</scope>
    <source>
        <strain evidence="1">BX21</strain>
    </source>
</reference>
<dbReference type="RefSeq" id="WP_228109492.1">
    <property type="nucleotide sequence ID" value="NZ_JACRTG010000016.1"/>
</dbReference>
<dbReference type="Gene3D" id="3.90.1720.10">
    <property type="entry name" value="endopeptidase domain like (from Nostoc punctiforme)"/>
    <property type="match status" value="1"/>
</dbReference>
<name>A0A926IJX6_9FIRM</name>
<dbReference type="AlphaFoldDB" id="A0A926IJX6"/>
<protein>
    <submittedName>
        <fullName evidence="1">Uncharacterized protein</fullName>
    </submittedName>
</protein>
<dbReference type="SUPFAM" id="SSF54001">
    <property type="entry name" value="Cysteine proteinases"/>
    <property type="match status" value="1"/>
</dbReference>
<accession>A0A926IJX6</accession>
<evidence type="ECO:0000313" key="1">
    <source>
        <dbReference type="EMBL" id="MBC8587700.1"/>
    </source>
</evidence>
<comment type="caution">
    <text evidence="1">The sequence shown here is derived from an EMBL/GenBank/DDBJ whole genome shotgun (WGS) entry which is preliminary data.</text>
</comment>
<dbReference type="Proteomes" id="UP000601171">
    <property type="component" value="Unassembled WGS sequence"/>
</dbReference>
<proteinExistence type="predicted"/>
<sequence>MEKFHLYIVLTRTNTVMSNLIRIFKNDEYTHAAISLDEELNHMYSFGRRNTYNPFIGRFRKEDINEGVYKICNTLPGAIIEIEVSKGQYEKAKVLLEHFISNSHLYKYNYKGLVHSLLNKPVCSDYSFLCSEFVYHILKESGIVDIKISRNLVRPQHLLNIGGRMIYKGNLKEIKVLKSNSYSKKLRTRRLSAIYE</sequence>
<organism evidence="1 2">
    <name type="scientific">Paratissierella segnis</name>
    <dbReference type="NCBI Taxonomy" id="2763679"/>
    <lineage>
        <taxon>Bacteria</taxon>
        <taxon>Bacillati</taxon>
        <taxon>Bacillota</taxon>
        <taxon>Tissierellia</taxon>
        <taxon>Tissierellales</taxon>
        <taxon>Tissierellaceae</taxon>
        <taxon>Paratissierella</taxon>
    </lineage>
</organism>
<keyword evidence="2" id="KW-1185">Reference proteome</keyword>